<dbReference type="Pfam" id="PF01609">
    <property type="entry name" value="DDE_Tnp_1"/>
    <property type="match status" value="1"/>
</dbReference>
<reference evidence="2" key="1">
    <citation type="submission" date="2018-06" db="EMBL/GenBank/DDBJ databases">
        <authorList>
            <person name="Zhirakovskaya E."/>
        </authorList>
    </citation>
    <scope>NUCLEOTIDE SEQUENCE</scope>
</reference>
<evidence type="ECO:0000313" key="2">
    <source>
        <dbReference type="EMBL" id="VAX40302.1"/>
    </source>
</evidence>
<dbReference type="PANTHER" id="PTHR33258:SF1">
    <property type="entry name" value="TRANSPOSASE INSL FOR INSERTION SEQUENCE ELEMENT IS186A-RELATED"/>
    <property type="match status" value="1"/>
</dbReference>
<dbReference type="GO" id="GO:0003677">
    <property type="term" value="F:DNA binding"/>
    <property type="evidence" value="ECO:0007669"/>
    <property type="project" value="InterPro"/>
</dbReference>
<feature type="domain" description="Transposase IS4-like" evidence="1">
    <location>
        <begin position="136"/>
        <end position="256"/>
    </location>
</feature>
<dbReference type="GO" id="GO:0006313">
    <property type="term" value="P:DNA transposition"/>
    <property type="evidence" value="ECO:0007669"/>
    <property type="project" value="InterPro"/>
</dbReference>
<dbReference type="InterPro" id="IPR012337">
    <property type="entry name" value="RNaseH-like_sf"/>
</dbReference>
<dbReference type="GO" id="GO:0004803">
    <property type="term" value="F:transposase activity"/>
    <property type="evidence" value="ECO:0007669"/>
    <property type="project" value="InterPro"/>
</dbReference>
<protein>
    <recommendedName>
        <fullName evidence="1">Transposase IS4-like domain-containing protein</fullName>
    </recommendedName>
</protein>
<proteinExistence type="predicted"/>
<dbReference type="SUPFAM" id="SSF53098">
    <property type="entry name" value="Ribonuclease H-like"/>
    <property type="match status" value="1"/>
</dbReference>
<organism evidence="2">
    <name type="scientific">hydrothermal vent metagenome</name>
    <dbReference type="NCBI Taxonomy" id="652676"/>
    <lineage>
        <taxon>unclassified sequences</taxon>
        <taxon>metagenomes</taxon>
        <taxon>ecological metagenomes</taxon>
    </lineage>
</organism>
<sequence>MAGNTKKKSKAKKKLQPADIQGCKYFKLIPELLQSLHNVGTKRDTAGNRKFFFDQYVALQLLYFFSPVVTSLNGLREATDLKKVQKLLGIKRVSMGTLSESATVFDAEPLREIIQNLAQKAAPLHSGREADVLQNLTAVDGSILSVLPRMAWALWKDETHRGLHLHFDVFAGVPRQATVTKAACSETAELKATLESNRLYVTDRGYQDQSLFQEIIDADSSFISRVKDNITYEVQKECAITEEAKAADVVRDVVLSSIGSSHRKRFLQQPVRLVVVQATKKDGTPYEI</sequence>
<dbReference type="InterPro" id="IPR002559">
    <property type="entry name" value="Transposase_11"/>
</dbReference>
<evidence type="ECO:0000259" key="1">
    <source>
        <dbReference type="Pfam" id="PF01609"/>
    </source>
</evidence>
<dbReference type="AlphaFoldDB" id="A0A3B1DHZ2"/>
<name>A0A3B1DHZ2_9ZZZZ</name>
<dbReference type="EMBL" id="UOGL01000423">
    <property type="protein sequence ID" value="VAX40302.1"/>
    <property type="molecule type" value="Genomic_DNA"/>
</dbReference>
<gene>
    <name evidence="2" type="ORF">MNBD_PLANCTO02-1527</name>
</gene>
<dbReference type="PANTHER" id="PTHR33258">
    <property type="entry name" value="TRANSPOSASE INSL FOR INSERTION SEQUENCE ELEMENT IS186A-RELATED"/>
    <property type="match status" value="1"/>
</dbReference>
<accession>A0A3B1DHZ2</accession>